<reference evidence="8 9" key="1">
    <citation type="submission" date="2013-02" db="EMBL/GenBank/DDBJ databases">
        <authorList>
            <person name="Hannick L."/>
            <person name="Zafar N."/>
            <person name="Lorenzi H."/>
            <person name="Ali I.A."/>
            <person name="Petri W.P."/>
            <person name="Caler E."/>
        </authorList>
    </citation>
    <scope>NUCLEOTIDE SEQUENCE [LARGE SCALE GENOMIC DNA]</scope>
    <source>
        <strain evidence="8 9">KU27</strain>
    </source>
</reference>
<dbReference type="GO" id="GO:0000398">
    <property type="term" value="P:mRNA splicing, via spliceosome"/>
    <property type="evidence" value="ECO:0007669"/>
    <property type="project" value="TreeGrafter"/>
</dbReference>
<gene>
    <name evidence="8" type="ORF">EHI5A_119860</name>
</gene>
<dbReference type="Proteomes" id="UP000011755">
    <property type="component" value="Unassembled WGS sequence"/>
</dbReference>
<keyword evidence="4" id="KW-0508">mRNA splicing</keyword>
<comment type="similarity">
    <text evidence="2">Belongs to the CWC22 family.</text>
</comment>
<dbReference type="InterPro" id="IPR003890">
    <property type="entry name" value="MIF4G-like_typ-3"/>
</dbReference>
<evidence type="ECO:0000256" key="5">
    <source>
        <dbReference type="ARBA" id="ARBA00023242"/>
    </source>
</evidence>
<feature type="domain" description="MI" evidence="7">
    <location>
        <begin position="347"/>
        <end position="463"/>
    </location>
</feature>
<sequence length="552" mass="65099">MTQQEDDNNYSNEINSPQMEEIKTDIQMNEEKEEKIEKQENKRIEKPQTRKEREEYQKQSFIALKRTLNGLVNKVSLSNIKTIIVELFKENLVRGKGLFVNSVIRAQDAEPNFSNIYATLIAVINTKIPAIGELTIHRIIHQFNLTIKREEEDGSLRKLQFIAQLTNQQVCSVTLPLQILIQLMKNPTDENIEKVVTLLLNVGEYFDSIIKGKIQPIYEQLRGIVSRKKASERICFKINQLLNERRNGFINYPSVIEELDLIEDEDKITHTVDLTTPLNTMDELNLFKFDEEFEQNERKWEIKKAEIIGEESEEEEDDDNQIQEQQKTKEETEIEKFDDQTGAEEIFLKKKIYITIMSCYNFEECVHKLLSLKLREGEEKILVEMVIECCSQEKTYKKYYGLASERLCVLHILYKNLFIDQFKIQYQTIHLKDMNQIRNIAMLYSYLFYSNAIPWELFSIIKLTDDDTTSSSRVFLKIMFQNLFEEMGMKEFKEKLFSNELQESVRGMFPTEDKEHIIFAFNFFKGIGLVELAKPLQQNYLALKEKMKKEND</sequence>
<dbReference type="InterPro" id="IPR016024">
    <property type="entry name" value="ARM-type_fold"/>
</dbReference>
<evidence type="ECO:0000256" key="4">
    <source>
        <dbReference type="ARBA" id="ARBA00023187"/>
    </source>
</evidence>
<proteinExistence type="inferred from homology"/>
<evidence type="ECO:0000313" key="8">
    <source>
        <dbReference type="EMBL" id="EMD49356.1"/>
    </source>
</evidence>
<protein>
    <submittedName>
        <fullName evidence="8">PremRNA-splicing factor cwc22, putative</fullName>
    </submittedName>
</protein>
<dbReference type="InterPro" id="IPR003891">
    <property type="entry name" value="Initiation_fac_eIF4g_MI"/>
</dbReference>
<feature type="region of interest" description="Disordered" evidence="6">
    <location>
        <begin position="1"/>
        <end position="52"/>
    </location>
</feature>
<accession>M2SDB8</accession>
<feature type="compositionally biased region" description="Basic and acidic residues" evidence="6">
    <location>
        <begin position="326"/>
        <end position="335"/>
    </location>
</feature>
<dbReference type="PANTHER" id="PTHR18034:SF3">
    <property type="entry name" value="PRE-MRNA-SPLICING FACTOR CWC22 HOMOLOG"/>
    <property type="match status" value="1"/>
</dbReference>
<dbReference type="OrthoDB" id="1924287at2759"/>
<dbReference type="InterPro" id="IPR050781">
    <property type="entry name" value="CWC22_splicing_factor"/>
</dbReference>
<keyword evidence="3" id="KW-0507">mRNA processing</keyword>
<dbReference type="SMART" id="SM00544">
    <property type="entry name" value="MA3"/>
    <property type="match status" value="1"/>
</dbReference>
<feature type="compositionally biased region" description="Polar residues" evidence="6">
    <location>
        <begin position="9"/>
        <end position="18"/>
    </location>
</feature>
<comment type="subcellular location">
    <subcellularLocation>
        <location evidence="1">Nucleus</location>
    </subcellularLocation>
</comment>
<dbReference type="GO" id="GO:0003723">
    <property type="term" value="F:RNA binding"/>
    <property type="evidence" value="ECO:0007669"/>
    <property type="project" value="InterPro"/>
</dbReference>
<evidence type="ECO:0000256" key="6">
    <source>
        <dbReference type="SAM" id="MobiDB-lite"/>
    </source>
</evidence>
<feature type="region of interest" description="Disordered" evidence="6">
    <location>
        <begin position="307"/>
        <end position="335"/>
    </location>
</feature>
<evidence type="ECO:0000259" key="7">
    <source>
        <dbReference type="PROSITE" id="PS51366"/>
    </source>
</evidence>
<name>M2SDB8_ENTHI</name>
<dbReference type="AlphaFoldDB" id="M2SDB8"/>
<dbReference type="VEuPathDB" id="AmoebaDB:EHI5A_119860"/>
<evidence type="ECO:0000256" key="2">
    <source>
        <dbReference type="ARBA" id="ARBA00006856"/>
    </source>
</evidence>
<evidence type="ECO:0000256" key="1">
    <source>
        <dbReference type="ARBA" id="ARBA00004123"/>
    </source>
</evidence>
<dbReference type="EMBL" id="KB443854">
    <property type="protein sequence ID" value="EMD49356.1"/>
    <property type="molecule type" value="Genomic_DNA"/>
</dbReference>
<keyword evidence="5" id="KW-0539">Nucleus</keyword>
<dbReference type="Pfam" id="PF02847">
    <property type="entry name" value="MA3"/>
    <property type="match status" value="1"/>
</dbReference>
<dbReference type="Gene3D" id="1.25.40.180">
    <property type="match status" value="1"/>
</dbReference>
<feature type="compositionally biased region" description="Acidic residues" evidence="6">
    <location>
        <begin position="308"/>
        <end position="321"/>
    </location>
</feature>
<dbReference type="GO" id="GO:0071013">
    <property type="term" value="C:catalytic step 2 spliceosome"/>
    <property type="evidence" value="ECO:0007669"/>
    <property type="project" value="TreeGrafter"/>
</dbReference>
<dbReference type="PROSITE" id="PS51366">
    <property type="entry name" value="MI"/>
    <property type="match status" value="1"/>
</dbReference>
<dbReference type="SUPFAM" id="SSF48371">
    <property type="entry name" value="ARM repeat"/>
    <property type="match status" value="1"/>
</dbReference>
<dbReference type="PANTHER" id="PTHR18034">
    <property type="entry name" value="CELL CYCLE CONTROL PROTEIN CWF22-RELATED"/>
    <property type="match status" value="1"/>
</dbReference>
<organism evidence="8 9">
    <name type="scientific">Entamoeba histolytica KU27</name>
    <dbReference type="NCBI Taxonomy" id="885311"/>
    <lineage>
        <taxon>Eukaryota</taxon>
        <taxon>Amoebozoa</taxon>
        <taxon>Evosea</taxon>
        <taxon>Archamoebae</taxon>
        <taxon>Mastigamoebida</taxon>
        <taxon>Entamoebidae</taxon>
        <taxon>Entamoeba</taxon>
    </lineage>
</organism>
<evidence type="ECO:0000256" key="3">
    <source>
        <dbReference type="ARBA" id="ARBA00022664"/>
    </source>
</evidence>
<evidence type="ECO:0000313" key="9">
    <source>
        <dbReference type="Proteomes" id="UP000011755"/>
    </source>
</evidence>
<feature type="compositionally biased region" description="Basic and acidic residues" evidence="6">
    <location>
        <begin position="20"/>
        <end position="52"/>
    </location>
</feature>
<dbReference type="FunFam" id="1.25.40.180:FF:000100">
    <property type="entry name" value="Pre-mRNA-splicing factor cwc22, putative"/>
    <property type="match status" value="1"/>
</dbReference>
<dbReference type="SMART" id="SM00543">
    <property type="entry name" value="MIF4G"/>
    <property type="match status" value="1"/>
</dbReference>